<name>A0A6P3W3E1_CLUHA</name>
<gene>
    <name evidence="5" type="primary">fbxo31</name>
</gene>
<dbReference type="GO" id="GO:0019005">
    <property type="term" value="C:SCF ubiquitin ligase complex"/>
    <property type="evidence" value="ECO:0007669"/>
    <property type="project" value="TreeGrafter"/>
</dbReference>
<dbReference type="GeneID" id="105904690"/>
<protein>
    <submittedName>
        <fullName evidence="5">F-box only protein 31 isoform X3</fullName>
    </submittedName>
</protein>
<keyword evidence="4" id="KW-1185">Reference proteome</keyword>
<evidence type="ECO:0000313" key="5">
    <source>
        <dbReference type="RefSeq" id="XP_012688050.1"/>
    </source>
</evidence>
<sequence>MKEDLRKMELVGVSSRELYVKRVSPRVKSGRFMKLLPDYEHMDYRDVYARLLHPFRNILGLWQPDIGPYGGLLNVVVDGLFIIGWMYLPPHDPRVEDPMRRRPLFRIHMWESNRASVECMYGHKGPHKGDVQIVKKDEFSTKCNQTDHHRMPGGRQEEFRTWLEEEWGRTLEDIFHEHMQELILMKFIYTSQYDNCLTYRRIYLPPHLPSDLLRPGLFKGTYGSHGLEIIMLSFHGSSAKATKLTGDPNVPAGQLTLVVHLNRPVRLPDLERQCTVEDLSRLVLGHHEEMQREAQGEEAQGQGAEGDEGTAAAEAPAVEASTTSGATRAARAASDAQPFVLPLGVIARNEEYPRSCTKCFYGTGLIAGHGFTSPERTPGLFILFDENRFGFIWLELKSFSLYSRLTDPLAQALAPSMESFEVMLQNMQSWTS</sequence>
<dbReference type="OrthoDB" id="722566at2759"/>
<evidence type="ECO:0000256" key="3">
    <source>
        <dbReference type="SAM" id="MobiDB-lite"/>
    </source>
</evidence>
<evidence type="ECO:0000313" key="4">
    <source>
        <dbReference type="Proteomes" id="UP000515152"/>
    </source>
</evidence>
<dbReference type="AlphaFoldDB" id="A0A6P3W3E1"/>
<keyword evidence="2" id="KW-0833">Ubl conjugation pathway</keyword>
<dbReference type="CTD" id="79791"/>
<dbReference type="Pfam" id="PF12014">
    <property type="entry name" value="Cyclin_D1_bind"/>
    <property type="match status" value="1"/>
</dbReference>
<dbReference type="Proteomes" id="UP000515152">
    <property type="component" value="Chromosome 3"/>
</dbReference>
<feature type="compositionally biased region" description="Low complexity" evidence="3">
    <location>
        <begin position="309"/>
        <end position="329"/>
    </location>
</feature>
<accession>A0A6P3W3E1</accession>
<organism evidence="4 5">
    <name type="scientific">Clupea harengus</name>
    <name type="common">Atlantic herring</name>
    <dbReference type="NCBI Taxonomy" id="7950"/>
    <lineage>
        <taxon>Eukaryota</taxon>
        <taxon>Metazoa</taxon>
        <taxon>Chordata</taxon>
        <taxon>Craniata</taxon>
        <taxon>Vertebrata</taxon>
        <taxon>Euteleostomi</taxon>
        <taxon>Actinopterygii</taxon>
        <taxon>Neopterygii</taxon>
        <taxon>Teleostei</taxon>
        <taxon>Clupei</taxon>
        <taxon>Clupeiformes</taxon>
        <taxon>Clupeoidei</taxon>
        <taxon>Clupeidae</taxon>
        <taxon>Clupea</taxon>
    </lineage>
</organism>
<dbReference type="GO" id="GO:0016567">
    <property type="term" value="P:protein ubiquitination"/>
    <property type="evidence" value="ECO:0007669"/>
    <property type="project" value="UniProtKB-UniPathway"/>
</dbReference>
<dbReference type="UniPathway" id="UPA00143"/>
<dbReference type="InterPro" id="IPR045048">
    <property type="entry name" value="FBXO31/39"/>
</dbReference>
<proteinExistence type="predicted"/>
<comment type="pathway">
    <text evidence="1">Protein modification; protein ubiquitination.</text>
</comment>
<evidence type="ECO:0000256" key="1">
    <source>
        <dbReference type="ARBA" id="ARBA00004906"/>
    </source>
</evidence>
<dbReference type="PANTHER" id="PTHR10706">
    <property type="entry name" value="F-BOX FAMILY PROTEIN"/>
    <property type="match status" value="1"/>
</dbReference>
<dbReference type="PANTHER" id="PTHR10706:SF130">
    <property type="entry name" value="F-BOX ONLY PROTEIN 31"/>
    <property type="match status" value="1"/>
</dbReference>
<feature type="region of interest" description="Disordered" evidence="3">
    <location>
        <begin position="290"/>
        <end position="329"/>
    </location>
</feature>
<dbReference type="GO" id="GO:0031146">
    <property type="term" value="P:SCF-dependent proteasomal ubiquitin-dependent protein catabolic process"/>
    <property type="evidence" value="ECO:0007669"/>
    <property type="project" value="TreeGrafter"/>
</dbReference>
<reference evidence="5" key="1">
    <citation type="submission" date="2025-08" db="UniProtKB">
        <authorList>
            <consortium name="RefSeq"/>
        </authorList>
    </citation>
    <scope>IDENTIFICATION</scope>
</reference>
<dbReference type="RefSeq" id="XP_012688050.1">
    <property type="nucleotide sequence ID" value="XM_012832596.3"/>
</dbReference>
<evidence type="ECO:0000256" key="2">
    <source>
        <dbReference type="ARBA" id="ARBA00022786"/>
    </source>
</evidence>